<evidence type="ECO:0000313" key="4">
    <source>
        <dbReference type="Proteomes" id="UP001139516"/>
    </source>
</evidence>
<dbReference type="EMBL" id="JALPRX010000007">
    <property type="protein sequence ID" value="MCK8783238.1"/>
    <property type="molecule type" value="Genomic_DNA"/>
</dbReference>
<dbReference type="Pfam" id="PF07396">
    <property type="entry name" value="Porin_O_P"/>
    <property type="match status" value="1"/>
</dbReference>
<proteinExistence type="predicted"/>
<sequence length="436" mass="46341">MPRRRVTLFAALLAAPLPAMAQSAAQSDARPDSQPATRPAAATSATATAATDGWSWRNDRPVLSIGNGGFTLSPLVRFDVDGALFVDQDRGGRAAGFEDAANLRRGRLGVRGTVLDAFEYNFTWDLGGNPATSNALFEASLGWTGLGWGTIRAGAFTLQHLPEYAGSSFDLPFLERASVTAITASLASGVTRLALGLEARGDRWNASGYVTGQVLSTRSDDRARGLVGRAVALLPELGPVRLQIGLDGTAQFAPGTSPGPDTLRLRDYPELRGANSNRFLDTGGMRTDTAWAIGPELAGRIGPVYVEALYQHIGVELTGGGSRGFDGGYVTAVVPLVGPPRERNRSTGTWARPKTRGWIDPANGNWGALELAGRYSVVDLRDGPTRGGRQRIWTGGLTWHLSPNLRLQAQYENGSIALDGPDRSFQAVGLRASFNL</sequence>
<feature type="signal peptide" evidence="2">
    <location>
        <begin position="1"/>
        <end position="21"/>
    </location>
</feature>
<dbReference type="Gene3D" id="2.40.160.10">
    <property type="entry name" value="Porin"/>
    <property type="match status" value="1"/>
</dbReference>
<keyword evidence="4" id="KW-1185">Reference proteome</keyword>
<evidence type="ECO:0000313" key="3">
    <source>
        <dbReference type="EMBL" id="MCK8783238.1"/>
    </source>
</evidence>
<dbReference type="InterPro" id="IPR010870">
    <property type="entry name" value="Porin_O/P"/>
</dbReference>
<reference evidence="3" key="1">
    <citation type="submission" date="2022-04" db="EMBL/GenBank/DDBJ databases">
        <title>Roseomonas acroporae sp. nov., isolated from coral Acropora digitifera.</title>
        <authorList>
            <person name="Sun H."/>
        </authorList>
    </citation>
    <scope>NUCLEOTIDE SEQUENCE</scope>
    <source>
        <strain evidence="3">NAR14</strain>
    </source>
</reference>
<feature type="region of interest" description="Disordered" evidence="1">
    <location>
        <begin position="23"/>
        <end position="50"/>
    </location>
</feature>
<feature type="chain" id="PRO_5040730532" evidence="2">
    <location>
        <begin position="22"/>
        <end position="436"/>
    </location>
</feature>
<dbReference type="Proteomes" id="UP001139516">
    <property type="component" value="Unassembled WGS sequence"/>
</dbReference>
<name>A0A9X2BS47_9PROT</name>
<comment type="caution">
    <text evidence="3">The sequence shown here is derived from an EMBL/GenBank/DDBJ whole genome shotgun (WGS) entry which is preliminary data.</text>
</comment>
<dbReference type="SUPFAM" id="SSF56935">
    <property type="entry name" value="Porins"/>
    <property type="match status" value="1"/>
</dbReference>
<organism evidence="3 4">
    <name type="scientific">Roseomonas acroporae</name>
    <dbReference type="NCBI Taxonomy" id="2937791"/>
    <lineage>
        <taxon>Bacteria</taxon>
        <taxon>Pseudomonadati</taxon>
        <taxon>Pseudomonadota</taxon>
        <taxon>Alphaproteobacteria</taxon>
        <taxon>Acetobacterales</taxon>
        <taxon>Roseomonadaceae</taxon>
        <taxon>Roseomonas</taxon>
    </lineage>
</organism>
<dbReference type="RefSeq" id="WP_248665360.1">
    <property type="nucleotide sequence ID" value="NZ_JALPRX010000007.1"/>
</dbReference>
<accession>A0A9X2BS47</accession>
<dbReference type="AlphaFoldDB" id="A0A9X2BS47"/>
<evidence type="ECO:0000256" key="1">
    <source>
        <dbReference type="SAM" id="MobiDB-lite"/>
    </source>
</evidence>
<feature type="compositionally biased region" description="Low complexity" evidence="1">
    <location>
        <begin position="36"/>
        <end position="50"/>
    </location>
</feature>
<gene>
    <name evidence="3" type="ORF">M0638_02440</name>
</gene>
<keyword evidence="2" id="KW-0732">Signal</keyword>
<evidence type="ECO:0000256" key="2">
    <source>
        <dbReference type="SAM" id="SignalP"/>
    </source>
</evidence>
<protein>
    <submittedName>
        <fullName evidence="3">OprO/OprP family phosphate-selective porin</fullName>
    </submittedName>
</protein>
<dbReference type="InterPro" id="IPR023614">
    <property type="entry name" value="Porin_dom_sf"/>
</dbReference>